<dbReference type="GeneID" id="19299225"/>
<evidence type="ECO:0000259" key="1">
    <source>
        <dbReference type="PROSITE" id="PS51186"/>
    </source>
</evidence>
<dbReference type="InterPro" id="IPR000182">
    <property type="entry name" value="GNAT_dom"/>
</dbReference>
<dbReference type="PROSITE" id="PS51186">
    <property type="entry name" value="GNAT"/>
    <property type="match status" value="1"/>
</dbReference>
<dbReference type="AlphaFoldDB" id="S7QBA7"/>
<dbReference type="GO" id="GO:0008999">
    <property type="term" value="F:protein-N-terminal-alanine acetyltransferase activity"/>
    <property type="evidence" value="ECO:0007669"/>
    <property type="project" value="TreeGrafter"/>
</dbReference>
<protein>
    <submittedName>
        <fullName evidence="2">Acyl-CoA N-acyltransferase</fullName>
    </submittedName>
</protein>
<name>S7QBA7_GLOTA</name>
<dbReference type="Pfam" id="PF13302">
    <property type="entry name" value="Acetyltransf_3"/>
    <property type="match status" value="1"/>
</dbReference>
<dbReference type="Gene3D" id="3.40.630.30">
    <property type="match status" value="1"/>
</dbReference>
<dbReference type="OMA" id="AYPIHEE"/>
<dbReference type="CDD" id="cd04301">
    <property type="entry name" value="NAT_SF"/>
    <property type="match status" value="1"/>
</dbReference>
<dbReference type="PANTHER" id="PTHR43441">
    <property type="entry name" value="RIBOSOMAL-PROTEIN-SERINE ACETYLTRANSFERASE"/>
    <property type="match status" value="1"/>
</dbReference>
<dbReference type="InterPro" id="IPR016181">
    <property type="entry name" value="Acyl_CoA_acyltransferase"/>
</dbReference>
<organism evidence="2 3">
    <name type="scientific">Gloeophyllum trabeum (strain ATCC 11539 / FP-39264 / Madison 617)</name>
    <name type="common">Brown rot fungus</name>
    <dbReference type="NCBI Taxonomy" id="670483"/>
    <lineage>
        <taxon>Eukaryota</taxon>
        <taxon>Fungi</taxon>
        <taxon>Dikarya</taxon>
        <taxon>Basidiomycota</taxon>
        <taxon>Agaricomycotina</taxon>
        <taxon>Agaricomycetes</taxon>
        <taxon>Gloeophyllales</taxon>
        <taxon>Gloeophyllaceae</taxon>
        <taxon>Gloeophyllum</taxon>
    </lineage>
</organism>
<dbReference type="OrthoDB" id="41238at2759"/>
<proteinExistence type="predicted"/>
<dbReference type="InterPro" id="IPR051908">
    <property type="entry name" value="Ribosomal_N-acetyltransferase"/>
</dbReference>
<dbReference type="RefSeq" id="XP_007864357.1">
    <property type="nucleotide sequence ID" value="XM_007866166.1"/>
</dbReference>
<reference evidence="2 3" key="1">
    <citation type="journal article" date="2012" name="Science">
        <title>The Paleozoic origin of enzymatic lignin decomposition reconstructed from 31 fungal genomes.</title>
        <authorList>
            <person name="Floudas D."/>
            <person name="Binder M."/>
            <person name="Riley R."/>
            <person name="Barry K."/>
            <person name="Blanchette R.A."/>
            <person name="Henrissat B."/>
            <person name="Martinez A.T."/>
            <person name="Otillar R."/>
            <person name="Spatafora J.W."/>
            <person name="Yadav J.S."/>
            <person name="Aerts A."/>
            <person name="Benoit I."/>
            <person name="Boyd A."/>
            <person name="Carlson A."/>
            <person name="Copeland A."/>
            <person name="Coutinho P.M."/>
            <person name="de Vries R.P."/>
            <person name="Ferreira P."/>
            <person name="Findley K."/>
            <person name="Foster B."/>
            <person name="Gaskell J."/>
            <person name="Glotzer D."/>
            <person name="Gorecki P."/>
            <person name="Heitman J."/>
            <person name="Hesse C."/>
            <person name="Hori C."/>
            <person name="Igarashi K."/>
            <person name="Jurgens J.A."/>
            <person name="Kallen N."/>
            <person name="Kersten P."/>
            <person name="Kohler A."/>
            <person name="Kuees U."/>
            <person name="Kumar T.K.A."/>
            <person name="Kuo A."/>
            <person name="LaButti K."/>
            <person name="Larrondo L.F."/>
            <person name="Lindquist E."/>
            <person name="Ling A."/>
            <person name="Lombard V."/>
            <person name="Lucas S."/>
            <person name="Lundell T."/>
            <person name="Martin R."/>
            <person name="McLaughlin D.J."/>
            <person name="Morgenstern I."/>
            <person name="Morin E."/>
            <person name="Murat C."/>
            <person name="Nagy L.G."/>
            <person name="Nolan M."/>
            <person name="Ohm R.A."/>
            <person name="Patyshakuliyeva A."/>
            <person name="Rokas A."/>
            <person name="Ruiz-Duenas F.J."/>
            <person name="Sabat G."/>
            <person name="Salamov A."/>
            <person name="Samejima M."/>
            <person name="Schmutz J."/>
            <person name="Slot J.C."/>
            <person name="St John F."/>
            <person name="Stenlid J."/>
            <person name="Sun H."/>
            <person name="Sun S."/>
            <person name="Syed K."/>
            <person name="Tsang A."/>
            <person name="Wiebenga A."/>
            <person name="Young D."/>
            <person name="Pisabarro A."/>
            <person name="Eastwood D.C."/>
            <person name="Martin F."/>
            <person name="Cullen D."/>
            <person name="Grigoriev I.V."/>
            <person name="Hibbett D.S."/>
        </authorList>
    </citation>
    <scope>NUCLEOTIDE SEQUENCE [LARGE SCALE GENOMIC DNA]</scope>
    <source>
        <strain evidence="2 3">ATCC 11539</strain>
    </source>
</reference>
<dbReference type="KEGG" id="gtr:GLOTRDRAFT_110474"/>
<dbReference type="eggNOG" id="ENOG502S4YT">
    <property type="taxonomic scope" value="Eukaryota"/>
</dbReference>
<sequence>MSYVNLYKPPPPHGPTWGPDPYDINIVFNIDFNLLENDRLKLTPFIPAKHAQLYLEQSHDRPELYRFLPWQFPTLDDLLSKLEAWRLDPTWLTLVIIDKTRNSDDPSNLSSEGGGVAGIVALIHGDPHNLTVEIGAITILPSFQRTHVTTHMVGLLLHYCFSLPTADKPGLGLRRVQWAGNPANAPSFRVAKRFGFVKEGELRWTWVVQPDGKENILKARVGELPGRGSALYALCWDDWEAGAKETARRLMETK</sequence>
<gene>
    <name evidence="2" type="ORF">GLOTRDRAFT_110474</name>
</gene>
<dbReference type="EMBL" id="KB469299">
    <property type="protein sequence ID" value="EPQ57226.1"/>
    <property type="molecule type" value="Genomic_DNA"/>
</dbReference>
<keyword evidence="3" id="KW-1185">Reference proteome</keyword>
<evidence type="ECO:0000313" key="3">
    <source>
        <dbReference type="Proteomes" id="UP000030669"/>
    </source>
</evidence>
<dbReference type="GO" id="GO:1990189">
    <property type="term" value="F:protein N-terminal-serine acetyltransferase activity"/>
    <property type="evidence" value="ECO:0007669"/>
    <property type="project" value="TreeGrafter"/>
</dbReference>
<keyword evidence="2" id="KW-0012">Acyltransferase</keyword>
<dbReference type="Proteomes" id="UP000030669">
    <property type="component" value="Unassembled WGS sequence"/>
</dbReference>
<evidence type="ECO:0000313" key="2">
    <source>
        <dbReference type="EMBL" id="EPQ57226.1"/>
    </source>
</evidence>
<dbReference type="HOGENOM" id="CLU_078023_0_0_1"/>
<feature type="domain" description="N-acetyltransferase" evidence="1">
    <location>
        <begin position="62"/>
        <end position="220"/>
    </location>
</feature>
<keyword evidence="2" id="KW-0808">Transferase</keyword>
<accession>S7QBA7</accession>
<dbReference type="SUPFAM" id="SSF55729">
    <property type="entry name" value="Acyl-CoA N-acyltransferases (Nat)"/>
    <property type="match status" value="1"/>
</dbReference>
<dbReference type="PANTHER" id="PTHR43441:SF5">
    <property type="entry name" value="FAMILY ACETYLTRANSFERASE, PUTATIVE-RELATED"/>
    <property type="match status" value="1"/>
</dbReference>